<dbReference type="PROSITE" id="PS50297">
    <property type="entry name" value="ANK_REP_REGION"/>
    <property type="match status" value="2"/>
</dbReference>
<accession>A0DY59</accession>
<keyword evidence="1" id="KW-0677">Repeat</keyword>
<evidence type="ECO:0000256" key="1">
    <source>
        <dbReference type="ARBA" id="ARBA00022737"/>
    </source>
</evidence>
<dbReference type="OrthoDB" id="448960at2759"/>
<dbReference type="Pfam" id="PF12796">
    <property type="entry name" value="Ank_2"/>
    <property type="match status" value="2"/>
</dbReference>
<dbReference type="RefSeq" id="XP_001455373.1">
    <property type="nucleotide sequence ID" value="XM_001455336.2"/>
</dbReference>
<dbReference type="InParanoid" id="A0DY59"/>
<dbReference type="Pfam" id="PF00439">
    <property type="entry name" value="Bromodomain"/>
    <property type="match status" value="1"/>
</dbReference>
<dbReference type="GeneID" id="5041150"/>
<feature type="repeat" description="ANK" evidence="4">
    <location>
        <begin position="196"/>
        <end position="228"/>
    </location>
</feature>
<dbReference type="PROSITE" id="PS50088">
    <property type="entry name" value="ANK_REPEAT"/>
    <property type="match status" value="2"/>
</dbReference>
<dbReference type="PANTHER" id="PTHR24201">
    <property type="entry name" value="ANK_REP_REGION DOMAIN-CONTAINING PROTEIN"/>
    <property type="match status" value="1"/>
</dbReference>
<dbReference type="EMBL" id="CT868649">
    <property type="protein sequence ID" value="CAK87976.1"/>
    <property type="molecule type" value="Genomic_DNA"/>
</dbReference>
<feature type="repeat" description="ANK" evidence="4">
    <location>
        <begin position="230"/>
        <end position="262"/>
    </location>
</feature>
<evidence type="ECO:0000259" key="6">
    <source>
        <dbReference type="PROSITE" id="PS50014"/>
    </source>
</evidence>
<feature type="domain" description="Bromo" evidence="6">
    <location>
        <begin position="389"/>
        <end position="461"/>
    </location>
</feature>
<dbReference type="STRING" id="5888.A0DY59"/>
<dbReference type="OMA" id="CNPNDAD"/>
<dbReference type="Gene3D" id="1.25.40.20">
    <property type="entry name" value="Ankyrin repeat-containing domain"/>
    <property type="match status" value="1"/>
</dbReference>
<dbReference type="InterPro" id="IPR036770">
    <property type="entry name" value="Ankyrin_rpt-contain_sf"/>
</dbReference>
<dbReference type="PRINTS" id="PR00503">
    <property type="entry name" value="BROMODOMAIN"/>
</dbReference>
<dbReference type="AlphaFoldDB" id="A0DY59"/>
<evidence type="ECO:0000313" key="7">
    <source>
        <dbReference type="EMBL" id="CAK87976.1"/>
    </source>
</evidence>
<evidence type="ECO:0000256" key="2">
    <source>
        <dbReference type="ARBA" id="ARBA00023043"/>
    </source>
</evidence>
<dbReference type="InterPro" id="IPR036427">
    <property type="entry name" value="Bromodomain-like_sf"/>
</dbReference>
<keyword evidence="2 4" id="KW-0040">ANK repeat</keyword>
<evidence type="ECO:0000313" key="8">
    <source>
        <dbReference type="Proteomes" id="UP000000600"/>
    </source>
</evidence>
<dbReference type="eggNOG" id="KOG0504">
    <property type="taxonomic scope" value="Eukaryota"/>
</dbReference>
<evidence type="ECO:0000256" key="5">
    <source>
        <dbReference type="PROSITE-ProRule" id="PRU00035"/>
    </source>
</evidence>
<proteinExistence type="predicted"/>
<dbReference type="PROSITE" id="PS50014">
    <property type="entry name" value="BROMODOMAIN_2"/>
    <property type="match status" value="1"/>
</dbReference>
<keyword evidence="8" id="KW-1185">Reference proteome</keyword>
<dbReference type="Gene3D" id="1.20.920.10">
    <property type="entry name" value="Bromodomain-like"/>
    <property type="match status" value="1"/>
</dbReference>
<dbReference type="InterPro" id="IPR050776">
    <property type="entry name" value="Ank_Repeat/CDKN_Inhibitor"/>
</dbReference>
<dbReference type="HOGENOM" id="CLU_558344_0_0_1"/>
<protein>
    <recommendedName>
        <fullName evidence="6">Bromo domain-containing protein</fullName>
    </recommendedName>
</protein>
<organism evidence="7 8">
    <name type="scientific">Paramecium tetraurelia</name>
    <dbReference type="NCBI Taxonomy" id="5888"/>
    <lineage>
        <taxon>Eukaryota</taxon>
        <taxon>Sar</taxon>
        <taxon>Alveolata</taxon>
        <taxon>Ciliophora</taxon>
        <taxon>Intramacronucleata</taxon>
        <taxon>Oligohymenophorea</taxon>
        <taxon>Peniculida</taxon>
        <taxon>Parameciidae</taxon>
        <taxon>Paramecium</taxon>
    </lineage>
</organism>
<name>A0DY59_PARTE</name>
<dbReference type="PROSITE" id="PS00633">
    <property type="entry name" value="BROMODOMAIN_1"/>
    <property type="match status" value="1"/>
</dbReference>
<sequence length="484" mass="56290">MISQNYLQTALTRFRMEANNDRVNSIQVENILRSLNYNDSQIQSIVSQIKSEIGEMINYIDINQFQQLLQPVEQEIPIEKLTSEQIYAIQGEFKQALHLQHIEKVKHILNKYQKEVDLVNRIDPQTRQISTFIAIQGSDEEVSLQLLKLLCELGANVNYKDNLKQSIIFYVCRDGKTKLFDYLISQGINISDPDSYGQTPLFYASRENRVDIIQKFIRLGADVAHLDTLSCQTALFYAASKGHFEACRLLIEAGCPVNHQDNKKKTALYFAKQSQKKEVIDLITASMTKQKEDVHQKKEEVVKVTEQQKQIKKKQKDVPKQQYKILHTDDTGQQRELTNEDFSRFQRQYPEIAQLILNADDIIDENMINQCKEDETWEKLAKRLIAQIWKSKGAYFFHKPVDQKEYHISDYFEIVKRPMDFGTIKNKLNVNAYKSCREFHADMLLVFDNCALYNGTQNAIGQIGVNIRNEYLSLKDQFGLSKYL</sequence>
<dbReference type="Proteomes" id="UP000000600">
    <property type="component" value="Unassembled WGS sequence"/>
</dbReference>
<dbReference type="InterPro" id="IPR001487">
    <property type="entry name" value="Bromodomain"/>
</dbReference>
<dbReference type="eggNOG" id="KOG1474">
    <property type="taxonomic scope" value="Eukaryota"/>
</dbReference>
<reference evidence="7 8" key="1">
    <citation type="journal article" date="2006" name="Nature">
        <title>Global trends of whole-genome duplications revealed by the ciliate Paramecium tetraurelia.</title>
        <authorList>
            <consortium name="Genoscope"/>
            <person name="Aury J.-M."/>
            <person name="Jaillon O."/>
            <person name="Duret L."/>
            <person name="Noel B."/>
            <person name="Jubin C."/>
            <person name="Porcel B.M."/>
            <person name="Segurens B."/>
            <person name="Daubin V."/>
            <person name="Anthouard V."/>
            <person name="Aiach N."/>
            <person name="Arnaiz O."/>
            <person name="Billaut A."/>
            <person name="Beisson J."/>
            <person name="Blanc I."/>
            <person name="Bouhouche K."/>
            <person name="Camara F."/>
            <person name="Duharcourt S."/>
            <person name="Guigo R."/>
            <person name="Gogendeau D."/>
            <person name="Katinka M."/>
            <person name="Keller A.-M."/>
            <person name="Kissmehl R."/>
            <person name="Klotz C."/>
            <person name="Koll F."/>
            <person name="Le Moue A."/>
            <person name="Lepere C."/>
            <person name="Malinsky S."/>
            <person name="Nowacki M."/>
            <person name="Nowak J.K."/>
            <person name="Plattner H."/>
            <person name="Poulain J."/>
            <person name="Ruiz F."/>
            <person name="Serrano V."/>
            <person name="Zagulski M."/>
            <person name="Dessen P."/>
            <person name="Betermier M."/>
            <person name="Weissenbach J."/>
            <person name="Scarpelli C."/>
            <person name="Schachter V."/>
            <person name="Sperling L."/>
            <person name="Meyer E."/>
            <person name="Cohen J."/>
            <person name="Wincker P."/>
        </authorList>
    </citation>
    <scope>NUCLEOTIDE SEQUENCE [LARGE SCALE GENOMIC DNA]</scope>
    <source>
        <strain evidence="7 8">Stock d4-2</strain>
    </source>
</reference>
<evidence type="ECO:0000256" key="3">
    <source>
        <dbReference type="ARBA" id="ARBA00023117"/>
    </source>
</evidence>
<dbReference type="KEGG" id="ptm:GSPATT00002944001"/>
<dbReference type="InterPro" id="IPR002110">
    <property type="entry name" value="Ankyrin_rpt"/>
</dbReference>
<dbReference type="SUPFAM" id="SSF47370">
    <property type="entry name" value="Bromodomain"/>
    <property type="match status" value="1"/>
</dbReference>
<dbReference type="InterPro" id="IPR018359">
    <property type="entry name" value="Bromodomain_CS"/>
</dbReference>
<evidence type="ECO:0000256" key="4">
    <source>
        <dbReference type="PROSITE-ProRule" id="PRU00023"/>
    </source>
</evidence>
<gene>
    <name evidence="7" type="ORF">GSPATT00002944001</name>
</gene>
<dbReference type="SMART" id="SM00297">
    <property type="entry name" value="BROMO"/>
    <property type="match status" value="1"/>
</dbReference>
<keyword evidence="3 5" id="KW-0103">Bromodomain</keyword>
<dbReference type="SMART" id="SM00248">
    <property type="entry name" value="ANK"/>
    <property type="match status" value="5"/>
</dbReference>
<dbReference type="SUPFAM" id="SSF48403">
    <property type="entry name" value="Ankyrin repeat"/>
    <property type="match status" value="1"/>
</dbReference>